<evidence type="ECO:0000256" key="1">
    <source>
        <dbReference type="SAM" id="SignalP"/>
    </source>
</evidence>
<feature type="chain" id="PRO_5003792670" evidence="1">
    <location>
        <begin position="18"/>
        <end position="151"/>
    </location>
</feature>
<organism evidence="2">
    <name type="scientific">Nyssomyia intermedia</name>
    <dbReference type="NCBI Taxonomy" id="182990"/>
    <lineage>
        <taxon>Eukaryota</taxon>
        <taxon>Metazoa</taxon>
        <taxon>Ecdysozoa</taxon>
        <taxon>Arthropoda</taxon>
        <taxon>Hexapoda</taxon>
        <taxon>Insecta</taxon>
        <taxon>Pterygota</taxon>
        <taxon>Neoptera</taxon>
        <taxon>Endopterygota</taxon>
        <taxon>Diptera</taxon>
        <taxon>Nematocera</taxon>
        <taxon>Psychodoidea</taxon>
        <taxon>Psychodidae</taxon>
        <taxon>Nyssomyia</taxon>
    </lineage>
</organism>
<dbReference type="AlphaFoldDB" id="J7HHU9"/>
<protein>
    <submittedName>
        <fullName evidence="2">ML domain salivary peptide</fullName>
    </submittedName>
</protein>
<name>J7HHU9_9DIPT</name>
<accession>J7HHU9</accession>
<proteinExistence type="evidence at transcript level"/>
<dbReference type="EMBL" id="KA660063">
    <property type="protein sequence ID" value="AFP99241.1"/>
    <property type="molecule type" value="mRNA"/>
</dbReference>
<evidence type="ECO:0000313" key="2">
    <source>
        <dbReference type="EMBL" id="AFP99241.1"/>
    </source>
</evidence>
<dbReference type="Gene3D" id="2.60.40.770">
    <property type="match status" value="1"/>
</dbReference>
<reference evidence="2" key="1">
    <citation type="submission" date="2012-08" db="EMBL/GenBank/DDBJ databases">
        <title>Functional transcriptomics of wild caught Lutzomyia intermedia salivary glands: Identification of a protective salivary protein against Leishmania braziliensis infection.</title>
        <authorList>
            <person name="de Moura T.R."/>
            <person name="Oliveira F."/>
            <person name="Carneiro M.W."/>
            <person name="Miranda J.C."/>
            <person name="Clarencio J."/>
            <person name="Barral-Netto M."/>
            <person name="Barral A."/>
            <person name="Brodskyn C."/>
            <person name="Ribeiro J.M.C."/>
            <person name="Valenzuela J.G."/>
            <person name="de Oliveira C.I."/>
        </authorList>
    </citation>
    <scope>NUCLEOTIDE SEQUENCE</scope>
    <source>
        <tissue evidence="2">Salivary gland</tissue>
    </source>
</reference>
<dbReference type="InterPro" id="IPR014756">
    <property type="entry name" value="Ig_E-set"/>
</dbReference>
<feature type="signal peptide" evidence="1">
    <location>
        <begin position="1"/>
        <end position="17"/>
    </location>
</feature>
<sequence length="151" mass="16571">MIRYILLIAFFAISAFGQEYKLYKCGDIPLPNKLKIDQCPRNKPCSNIIDGQDAVISGVLHFNIKHKTGILPVTANVQRANGQSETITIAAGDACNLLTKSRCLIQPGLHEVKLPLRVKNVKKGEKLTFSITIRSAKKEPLVCAAVELTAK</sequence>
<dbReference type="SUPFAM" id="SSF81296">
    <property type="entry name" value="E set domains"/>
    <property type="match status" value="1"/>
</dbReference>
<keyword evidence="1" id="KW-0732">Signal</keyword>